<sequence>MTRLLAYWRELWTAWAAMTWTGGCALVITNSTHDATPVSCLSAESPCSRPFDTALVSLEMMATIKQRACKVRDCLRFAVVACIHSAHRYDFNTPPSLSVRMLCSIRRK</sequence>
<dbReference type="RefSeq" id="XP_009830114.1">
    <property type="nucleotide sequence ID" value="XM_009831812.1"/>
</dbReference>
<dbReference type="PROSITE" id="PS51257">
    <property type="entry name" value="PROKAR_LIPOPROTEIN"/>
    <property type="match status" value="1"/>
</dbReference>
<dbReference type="VEuPathDB" id="FungiDB:H257_06549"/>
<dbReference type="EMBL" id="KI913126">
    <property type="protein sequence ID" value="ETV80190.1"/>
    <property type="molecule type" value="Genomic_DNA"/>
</dbReference>
<gene>
    <name evidence="1" type="ORF">H257_06549</name>
</gene>
<accession>W4GKH5</accession>
<name>W4GKH5_APHAT</name>
<evidence type="ECO:0000313" key="1">
    <source>
        <dbReference type="EMBL" id="ETV80190.1"/>
    </source>
</evidence>
<dbReference type="AlphaFoldDB" id="W4GKH5"/>
<reference evidence="1" key="1">
    <citation type="submission" date="2013-12" db="EMBL/GenBank/DDBJ databases">
        <title>The Genome Sequence of Aphanomyces astaci APO3.</title>
        <authorList>
            <consortium name="The Broad Institute Genomics Platform"/>
            <person name="Russ C."/>
            <person name="Tyler B."/>
            <person name="van West P."/>
            <person name="Dieguez-Uribeondo J."/>
            <person name="Young S.K."/>
            <person name="Zeng Q."/>
            <person name="Gargeya S."/>
            <person name="Fitzgerald M."/>
            <person name="Abouelleil A."/>
            <person name="Alvarado L."/>
            <person name="Chapman S.B."/>
            <person name="Gainer-Dewar J."/>
            <person name="Goldberg J."/>
            <person name="Griggs A."/>
            <person name="Gujja S."/>
            <person name="Hansen M."/>
            <person name="Howarth C."/>
            <person name="Imamovic A."/>
            <person name="Ireland A."/>
            <person name="Larimer J."/>
            <person name="McCowan C."/>
            <person name="Murphy C."/>
            <person name="Pearson M."/>
            <person name="Poon T.W."/>
            <person name="Priest M."/>
            <person name="Roberts A."/>
            <person name="Saif S."/>
            <person name="Shea T."/>
            <person name="Sykes S."/>
            <person name="Wortman J."/>
            <person name="Nusbaum C."/>
            <person name="Birren B."/>
        </authorList>
    </citation>
    <scope>NUCLEOTIDE SEQUENCE [LARGE SCALE GENOMIC DNA]</scope>
    <source>
        <strain evidence="1">APO3</strain>
    </source>
</reference>
<protein>
    <submittedName>
        <fullName evidence="1">Uncharacterized protein</fullName>
    </submittedName>
</protein>
<organism evidence="1">
    <name type="scientific">Aphanomyces astaci</name>
    <name type="common">Crayfish plague agent</name>
    <dbReference type="NCBI Taxonomy" id="112090"/>
    <lineage>
        <taxon>Eukaryota</taxon>
        <taxon>Sar</taxon>
        <taxon>Stramenopiles</taxon>
        <taxon>Oomycota</taxon>
        <taxon>Saprolegniomycetes</taxon>
        <taxon>Saprolegniales</taxon>
        <taxon>Verrucalvaceae</taxon>
        <taxon>Aphanomyces</taxon>
    </lineage>
</organism>
<proteinExistence type="predicted"/>
<dbReference type="GeneID" id="20808545"/>